<dbReference type="Gene3D" id="3.30.930.10">
    <property type="entry name" value="Bira Bifunctional Protein, Domain 2"/>
    <property type="match status" value="1"/>
</dbReference>
<dbReference type="EMBL" id="JABMIG020000011">
    <property type="protein sequence ID" value="KAL3803870.1"/>
    <property type="molecule type" value="Genomic_DNA"/>
</dbReference>
<organism evidence="2 3">
    <name type="scientific">Cyclotella cryptica</name>
    <dbReference type="NCBI Taxonomy" id="29204"/>
    <lineage>
        <taxon>Eukaryota</taxon>
        <taxon>Sar</taxon>
        <taxon>Stramenopiles</taxon>
        <taxon>Ochrophyta</taxon>
        <taxon>Bacillariophyta</taxon>
        <taxon>Coscinodiscophyceae</taxon>
        <taxon>Thalassiosirophycidae</taxon>
        <taxon>Stephanodiscales</taxon>
        <taxon>Stephanodiscaceae</taxon>
        <taxon>Cyclotella</taxon>
    </lineage>
</organism>
<dbReference type="InterPro" id="IPR045864">
    <property type="entry name" value="aa-tRNA-synth_II/BPL/LPL"/>
</dbReference>
<comment type="caution">
    <text evidence="2">The sequence shown here is derived from an EMBL/GenBank/DDBJ whole genome shotgun (WGS) entry which is preliminary data.</text>
</comment>
<proteinExistence type="predicted"/>
<dbReference type="AlphaFoldDB" id="A0ABD3QUG4"/>
<keyword evidence="3" id="KW-1185">Reference proteome</keyword>
<accession>A0ABD3QUG4</accession>
<evidence type="ECO:0000259" key="1">
    <source>
        <dbReference type="Pfam" id="PF03099"/>
    </source>
</evidence>
<dbReference type="InterPro" id="IPR004143">
    <property type="entry name" value="BPL_LPL_catalytic"/>
</dbReference>
<dbReference type="Pfam" id="PF03099">
    <property type="entry name" value="BPL_LplA_LipB"/>
    <property type="match status" value="1"/>
</dbReference>
<name>A0ABD3QUG4_9STRA</name>
<protein>
    <recommendedName>
        <fullName evidence="1">BPL/LPL catalytic domain-containing protein</fullName>
    </recommendedName>
</protein>
<dbReference type="Proteomes" id="UP001516023">
    <property type="component" value="Unassembled WGS sequence"/>
</dbReference>
<dbReference type="SUPFAM" id="SSF55681">
    <property type="entry name" value="Class II aaRS and biotin synthetases"/>
    <property type="match status" value="1"/>
</dbReference>
<feature type="domain" description="BPL/LPL catalytic" evidence="1">
    <location>
        <begin position="271"/>
        <end position="413"/>
    </location>
</feature>
<gene>
    <name evidence="2" type="ORF">HJC23_004032</name>
</gene>
<dbReference type="PANTHER" id="PTHR12835:SF5">
    <property type="entry name" value="BIOTIN--PROTEIN LIGASE"/>
    <property type="match status" value="1"/>
</dbReference>
<dbReference type="PANTHER" id="PTHR12835">
    <property type="entry name" value="BIOTIN PROTEIN LIGASE"/>
    <property type="match status" value="1"/>
</dbReference>
<reference evidence="2 3" key="1">
    <citation type="journal article" date="2020" name="G3 (Bethesda)">
        <title>Improved Reference Genome for Cyclotella cryptica CCMP332, a Model for Cell Wall Morphogenesis, Salinity Adaptation, and Lipid Production in Diatoms (Bacillariophyta).</title>
        <authorList>
            <person name="Roberts W.R."/>
            <person name="Downey K.M."/>
            <person name="Ruck E.C."/>
            <person name="Traller J.C."/>
            <person name="Alverson A.J."/>
        </authorList>
    </citation>
    <scope>NUCLEOTIDE SEQUENCE [LARGE SCALE GENOMIC DNA]</scope>
    <source>
        <strain evidence="2 3">CCMP332</strain>
    </source>
</reference>
<evidence type="ECO:0000313" key="3">
    <source>
        <dbReference type="Proteomes" id="UP001516023"/>
    </source>
</evidence>
<evidence type="ECO:0000313" key="2">
    <source>
        <dbReference type="EMBL" id="KAL3803870.1"/>
    </source>
</evidence>
<sequence length="544" mass="60465">MILRYTSRLGHVGIEVNPTLPASSFFRPCYQLAIREIAAIFLNPTNAIHRDYVQALDLSSHSLRSPRRRLSLNYMVHSRFESRGADKACVSRLVCPSRGGKEKTKPTAILRLFIKLFAVTILASSITSGRGGRVALEGLRRLQYGRSGTHNKPSSTVLNQRDRLFCNAFVTAVPVPASFSRKFSQSSSSSSTAETLTDMDMASDEKADRGECQIAGNRYLFKGTHSQDQSLWIYHLESTTSTMDEAKLLVEQKFMDVNPEIKKGCELTEDGSLSKTDSPNSFLIAALSQSNGRGTSKRNWKSSQIGNALFTIGIKQSTWMTDLKARNDGRMVPLTLLPLKVGSVVAFHIQKFLAACTIAQESMPRVTVKWPNDVLLHSYNAHSQSTKVSHEKVAGILIESSQEWFLIGIGINVGYAPDIPSEGMDYGRKATSLSKYCGSLLSENGDNHEQLWIDASKKLAKDIAFDIHSWLHPAELTSLSSSPQTSDAILREWKSYVDWDMELVLRDTANKEKVILKQVLEDGRVVVEEVETGSTRTLVSDYFL</sequence>